<dbReference type="PANTHER" id="PTHR38224">
    <property type="entry name" value="PHLOEM SPECIFIC PROTEIN"/>
    <property type="match status" value="1"/>
</dbReference>
<dbReference type="PANTHER" id="PTHR38224:SF1">
    <property type="entry name" value="PHLOEM SPECIFIC PROTEIN"/>
    <property type="match status" value="1"/>
</dbReference>
<feature type="region of interest" description="Disordered" evidence="1">
    <location>
        <begin position="45"/>
        <end position="116"/>
    </location>
</feature>
<feature type="compositionally biased region" description="Basic and acidic residues" evidence="1">
    <location>
        <begin position="58"/>
        <end position="69"/>
    </location>
</feature>
<evidence type="ECO:0000256" key="1">
    <source>
        <dbReference type="SAM" id="MobiDB-lite"/>
    </source>
</evidence>
<dbReference type="EMBL" id="JXTC01000036">
    <property type="protein sequence ID" value="PON96740.1"/>
    <property type="molecule type" value="Genomic_DNA"/>
</dbReference>
<accession>A0A2P5FG18</accession>
<keyword evidence="3" id="KW-1185">Reference proteome</keyword>
<gene>
    <name evidence="2" type="ORF">TorRG33x02_074440</name>
</gene>
<comment type="caution">
    <text evidence="2">The sequence shown here is derived from an EMBL/GenBank/DDBJ whole genome shotgun (WGS) entry which is preliminary data.</text>
</comment>
<name>A0A2P5FG18_TREOI</name>
<reference evidence="3" key="1">
    <citation type="submission" date="2016-06" db="EMBL/GenBank/DDBJ databases">
        <title>Parallel loss of symbiosis genes in relatives of nitrogen-fixing non-legume Parasponia.</title>
        <authorList>
            <person name="Van Velzen R."/>
            <person name="Holmer R."/>
            <person name="Bu F."/>
            <person name="Rutten L."/>
            <person name="Van Zeijl A."/>
            <person name="Liu W."/>
            <person name="Santuari L."/>
            <person name="Cao Q."/>
            <person name="Sharma T."/>
            <person name="Shen D."/>
            <person name="Roswanjaya Y."/>
            <person name="Wardhani T."/>
            <person name="Kalhor M.S."/>
            <person name="Jansen J."/>
            <person name="Van den Hoogen J."/>
            <person name="Gungor B."/>
            <person name="Hartog M."/>
            <person name="Hontelez J."/>
            <person name="Verver J."/>
            <person name="Yang W.-C."/>
            <person name="Schijlen E."/>
            <person name="Repin R."/>
            <person name="Schilthuizen M."/>
            <person name="Schranz E."/>
            <person name="Heidstra R."/>
            <person name="Miyata K."/>
            <person name="Fedorova E."/>
            <person name="Kohlen W."/>
            <person name="Bisseling T."/>
            <person name="Smit S."/>
            <person name="Geurts R."/>
        </authorList>
    </citation>
    <scope>NUCLEOTIDE SEQUENCE [LARGE SCALE GENOMIC DNA]</scope>
    <source>
        <strain evidence="3">cv. RG33-2</strain>
    </source>
</reference>
<evidence type="ECO:0000313" key="2">
    <source>
        <dbReference type="EMBL" id="PON96740.1"/>
    </source>
</evidence>
<dbReference type="Proteomes" id="UP000237000">
    <property type="component" value="Unassembled WGS sequence"/>
</dbReference>
<dbReference type="InParanoid" id="A0A2P5FG18"/>
<organism evidence="2 3">
    <name type="scientific">Trema orientale</name>
    <name type="common">Charcoal tree</name>
    <name type="synonym">Celtis orientalis</name>
    <dbReference type="NCBI Taxonomy" id="63057"/>
    <lineage>
        <taxon>Eukaryota</taxon>
        <taxon>Viridiplantae</taxon>
        <taxon>Streptophyta</taxon>
        <taxon>Embryophyta</taxon>
        <taxon>Tracheophyta</taxon>
        <taxon>Spermatophyta</taxon>
        <taxon>Magnoliopsida</taxon>
        <taxon>eudicotyledons</taxon>
        <taxon>Gunneridae</taxon>
        <taxon>Pentapetalae</taxon>
        <taxon>rosids</taxon>
        <taxon>fabids</taxon>
        <taxon>Rosales</taxon>
        <taxon>Cannabaceae</taxon>
        <taxon>Trema</taxon>
    </lineage>
</organism>
<dbReference type="AlphaFoldDB" id="A0A2P5FG18"/>
<protein>
    <submittedName>
        <fullName evidence="2">Uncharacterized protein</fullName>
    </submittedName>
</protein>
<evidence type="ECO:0000313" key="3">
    <source>
        <dbReference type="Proteomes" id="UP000237000"/>
    </source>
</evidence>
<sequence>MRRSYDDDDYRSKNMSTHDYHDHISRLARMPSAVTTDVPRYGLAPRFYHTPKNVTSHETVETKQEDHHNNNNNNNKQNKKQHQQPQFEEKAEIFEYDNSSTTNDEDVKSTNTVNNQVSEESSINDVASSYIQQKRKAFELCKWKTFSVR</sequence>
<proteinExistence type="predicted"/>
<dbReference type="OrthoDB" id="1246837at2759"/>